<dbReference type="InterPro" id="IPR046431">
    <property type="entry name" value="FAF_dom"/>
</dbReference>
<dbReference type="EMBL" id="OX459121">
    <property type="protein sequence ID" value="CAI9102324.1"/>
    <property type="molecule type" value="Genomic_DNA"/>
</dbReference>
<evidence type="ECO:0000256" key="2">
    <source>
        <dbReference type="SAM" id="MobiDB-lite"/>
    </source>
</evidence>
<dbReference type="AlphaFoldDB" id="A0AAV1D5P5"/>
<sequence>MTFLQKNTHSNFYPFPNNSTNINKTVDQISTIKSILFSPVPPLHQFTDTMTKRDPGGIGFIDDVGGSVNGLMSCTESLGFESSDERRVDDEIGILDLNYEKEFLSNCSSGNLRLKREHVKREVKNFPPPLSSLDQNGKPTFFLRPVRRDGKLELQEVKINRPEVLCASREDGRLRLHFVSNEDEQFDDQEEEEFEEEEVIVGESDEEEEEETIEEDGYIEDEEAELVEERAEGWRIPVNQHGDGGSDGGFLRCHEMVSHHQIRRHQHHHHHGHHHHDMHVWSRHCVTIR</sequence>
<comment type="similarity">
    <text evidence="1">Belongs to the fantastic four family.</text>
</comment>
<proteinExistence type="inferred from homology"/>
<keyword evidence="5" id="KW-1185">Reference proteome</keyword>
<evidence type="ECO:0000259" key="3">
    <source>
        <dbReference type="Pfam" id="PF11250"/>
    </source>
</evidence>
<dbReference type="InterPro" id="IPR021410">
    <property type="entry name" value="FAF"/>
</dbReference>
<feature type="region of interest" description="Disordered" evidence="2">
    <location>
        <begin position="184"/>
        <end position="215"/>
    </location>
</feature>
<dbReference type="PANTHER" id="PTHR33155">
    <property type="entry name" value="FANTASTIC FOUR-LIKE PROTEIN (DUF3049)"/>
    <property type="match status" value="1"/>
</dbReference>
<feature type="domain" description="FAF" evidence="3">
    <location>
        <begin position="125"/>
        <end position="178"/>
    </location>
</feature>
<reference evidence="4" key="1">
    <citation type="submission" date="2023-03" db="EMBL/GenBank/DDBJ databases">
        <authorList>
            <person name="Julca I."/>
        </authorList>
    </citation>
    <scope>NUCLEOTIDE SEQUENCE</scope>
</reference>
<dbReference type="Pfam" id="PF11250">
    <property type="entry name" value="FAF"/>
    <property type="match status" value="1"/>
</dbReference>
<dbReference type="PANTHER" id="PTHR33155:SF27">
    <property type="entry name" value="FANTASTIC FOUR-LIKE PROTEIN (DUF3049)"/>
    <property type="match status" value="1"/>
</dbReference>
<accession>A0AAV1D5P5</accession>
<dbReference type="Proteomes" id="UP001161247">
    <property type="component" value="Chromosome 4"/>
</dbReference>
<evidence type="ECO:0000313" key="4">
    <source>
        <dbReference type="EMBL" id="CAI9102324.1"/>
    </source>
</evidence>
<evidence type="ECO:0000256" key="1">
    <source>
        <dbReference type="ARBA" id="ARBA00008690"/>
    </source>
</evidence>
<evidence type="ECO:0000313" key="5">
    <source>
        <dbReference type="Proteomes" id="UP001161247"/>
    </source>
</evidence>
<organism evidence="4 5">
    <name type="scientific">Oldenlandia corymbosa var. corymbosa</name>
    <dbReference type="NCBI Taxonomy" id="529605"/>
    <lineage>
        <taxon>Eukaryota</taxon>
        <taxon>Viridiplantae</taxon>
        <taxon>Streptophyta</taxon>
        <taxon>Embryophyta</taxon>
        <taxon>Tracheophyta</taxon>
        <taxon>Spermatophyta</taxon>
        <taxon>Magnoliopsida</taxon>
        <taxon>eudicotyledons</taxon>
        <taxon>Gunneridae</taxon>
        <taxon>Pentapetalae</taxon>
        <taxon>asterids</taxon>
        <taxon>lamiids</taxon>
        <taxon>Gentianales</taxon>
        <taxon>Rubiaceae</taxon>
        <taxon>Rubioideae</taxon>
        <taxon>Spermacoceae</taxon>
        <taxon>Hedyotis-Oldenlandia complex</taxon>
        <taxon>Oldenlandia</taxon>
    </lineage>
</organism>
<protein>
    <submittedName>
        <fullName evidence="4">OLC1v1000572C1</fullName>
    </submittedName>
</protein>
<gene>
    <name evidence="4" type="ORF">OLC1_LOCUS11686</name>
</gene>
<name>A0AAV1D5P5_OLDCO</name>